<keyword evidence="2" id="KW-1185">Reference proteome</keyword>
<sequence>MKIRDRLTRAFFLSSQSSRSVTVQTFLSEKISTASPDIVPLNCIYTDRRYEMMCRSVRSISIKRDFLIETLSRSGSICENGASVGLAGRTENRTIIPNGSTQGFHIAGKRSNGRMVALAASSVAAATTTATATATATLAAGTAALASENDPSR</sequence>
<name>A0ABD2BQ03_VESSQ</name>
<comment type="caution">
    <text evidence="1">The sequence shown here is derived from an EMBL/GenBank/DDBJ whole genome shotgun (WGS) entry which is preliminary data.</text>
</comment>
<proteinExistence type="predicted"/>
<dbReference type="EMBL" id="JAUDFV010000074">
    <property type="protein sequence ID" value="KAL2734358.1"/>
    <property type="molecule type" value="Genomic_DNA"/>
</dbReference>
<dbReference type="AlphaFoldDB" id="A0ABD2BQ03"/>
<evidence type="ECO:0000313" key="2">
    <source>
        <dbReference type="Proteomes" id="UP001607302"/>
    </source>
</evidence>
<organism evidence="1 2">
    <name type="scientific">Vespula squamosa</name>
    <name type="common">Southern yellow jacket</name>
    <name type="synonym">Wasp</name>
    <dbReference type="NCBI Taxonomy" id="30214"/>
    <lineage>
        <taxon>Eukaryota</taxon>
        <taxon>Metazoa</taxon>
        <taxon>Ecdysozoa</taxon>
        <taxon>Arthropoda</taxon>
        <taxon>Hexapoda</taxon>
        <taxon>Insecta</taxon>
        <taxon>Pterygota</taxon>
        <taxon>Neoptera</taxon>
        <taxon>Endopterygota</taxon>
        <taxon>Hymenoptera</taxon>
        <taxon>Apocrita</taxon>
        <taxon>Aculeata</taxon>
        <taxon>Vespoidea</taxon>
        <taxon>Vespidae</taxon>
        <taxon>Vespinae</taxon>
        <taxon>Vespula</taxon>
    </lineage>
</organism>
<gene>
    <name evidence="1" type="ORF">V1478_004056</name>
</gene>
<feature type="non-terminal residue" evidence="1">
    <location>
        <position position="153"/>
    </location>
</feature>
<protein>
    <submittedName>
        <fullName evidence="1">Uncharacterized protein</fullName>
    </submittedName>
</protein>
<reference evidence="1 2" key="1">
    <citation type="journal article" date="2024" name="Ann. Entomol. Soc. Am.">
        <title>Genomic analyses of the southern and eastern yellowjacket wasps (Hymenoptera: Vespidae) reveal evolutionary signatures of social life.</title>
        <authorList>
            <person name="Catto M.A."/>
            <person name="Caine P.B."/>
            <person name="Orr S.E."/>
            <person name="Hunt B.G."/>
            <person name="Goodisman M.A.D."/>
        </authorList>
    </citation>
    <scope>NUCLEOTIDE SEQUENCE [LARGE SCALE GENOMIC DNA]</scope>
    <source>
        <strain evidence="1">233</strain>
        <tissue evidence="1">Head and thorax</tissue>
    </source>
</reference>
<evidence type="ECO:0000313" key="1">
    <source>
        <dbReference type="EMBL" id="KAL2734358.1"/>
    </source>
</evidence>
<accession>A0ABD2BQ03</accession>
<dbReference type="Proteomes" id="UP001607302">
    <property type="component" value="Unassembled WGS sequence"/>
</dbReference>